<dbReference type="EMBL" id="CAJFDI010000002">
    <property type="protein sequence ID" value="CAD5216213.1"/>
    <property type="molecule type" value="Genomic_DNA"/>
</dbReference>
<proteinExistence type="predicted"/>
<name>A0A1I7SW90_BURXY</name>
<dbReference type="InterPro" id="IPR013930">
    <property type="entry name" value="RPAP1_N"/>
</dbReference>
<dbReference type="WBParaSite" id="BXY_1732100.1">
    <property type="protein sequence ID" value="BXY_1732100.1"/>
    <property type="gene ID" value="BXY_1732100"/>
</dbReference>
<dbReference type="Pfam" id="PF08621">
    <property type="entry name" value="RPAP1_N"/>
    <property type="match status" value="1"/>
</dbReference>
<evidence type="ECO:0000259" key="1">
    <source>
        <dbReference type="Pfam" id="PF08621"/>
    </source>
</evidence>
<dbReference type="Proteomes" id="UP000659654">
    <property type="component" value="Unassembled WGS sequence"/>
</dbReference>
<sequence length="287" mass="33688">MPGKTRKPKVFNTLKLDEPNRGRVNVDLHEEIQEPLQNVVSFVQERYPGFFECPEKCEKYEFEIGSQEDGFPPVLDLSAYFRGDEPRKPFPGKSIFLTEYERLNGEIKDEAIDSNIPEQKEDYNDIEAENWKKIKAMDDYEIEKARQEIYERLSKESIDFLKNRAKENKLNKVSLFKQQRQGLAKKETPGTSKKLEEHLVKNLEVISDKMEDNPDTMESLERLAMDPIHMDFASKYMKSVLPRQEQNMVLLFEKLKVPNKNYDGNDKLVNKARENLDEISNLFLEEL</sequence>
<evidence type="ECO:0000313" key="5">
    <source>
        <dbReference type="WBParaSite" id="BXY_1732100.1"/>
    </source>
</evidence>
<evidence type="ECO:0000313" key="4">
    <source>
        <dbReference type="Proteomes" id="UP000659654"/>
    </source>
</evidence>
<evidence type="ECO:0000313" key="2">
    <source>
        <dbReference type="EMBL" id="CAD5216213.1"/>
    </source>
</evidence>
<reference evidence="5" key="1">
    <citation type="submission" date="2016-11" db="UniProtKB">
        <authorList>
            <consortium name="WormBaseParasite"/>
        </authorList>
    </citation>
    <scope>IDENTIFICATION</scope>
</reference>
<gene>
    <name evidence="2" type="ORF">BXYJ_LOCUS4417</name>
</gene>
<accession>A0A1I7SW90</accession>
<feature type="domain" description="RPAP1 N-terminal" evidence="1">
    <location>
        <begin position="125"/>
        <end position="167"/>
    </location>
</feature>
<dbReference type="EMBL" id="CAJFCV020000002">
    <property type="protein sequence ID" value="CAG9099017.1"/>
    <property type="molecule type" value="Genomic_DNA"/>
</dbReference>
<evidence type="ECO:0000313" key="3">
    <source>
        <dbReference type="Proteomes" id="UP000095284"/>
    </source>
</evidence>
<dbReference type="Proteomes" id="UP000095284">
    <property type="component" value="Unplaced"/>
</dbReference>
<protein>
    <submittedName>
        <fullName evidence="2">(pine wood nematode) hypothetical protein</fullName>
    </submittedName>
    <submittedName>
        <fullName evidence="5">RPAP1_N domain-containing protein</fullName>
    </submittedName>
</protein>
<dbReference type="AlphaFoldDB" id="A0A1I7SW90"/>
<reference evidence="2" key="2">
    <citation type="submission" date="2020-09" db="EMBL/GenBank/DDBJ databases">
        <authorList>
            <person name="Kikuchi T."/>
        </authorList>
    </citation>
    <scope>NUCLEOTIDE SEQUENCE</scope>
    <source>
        <strain evidence="2">Ka4C1</strain>
    </source>
</reference>
<dbReference type="eggNOG" id="ENOG502SJ23">
    <property type="taxonomic scope" value="Eukaryota"/>
</dbReference>
<dbReference type="Proteomes" id="UP000582659">
    <property type="component" value="Unassembled WGS sequence"/>
</dbReference>
<dbReference type="OrthoDB" id="5853122at2759"/>
<organism evidence="3 5">
    <name type="scientific">Bursaphelenchus xylophilus</name>
    <name type="common">Pinewood nematode worm</name>
    <name type="synonym">Aphelenchoides xylophilus</name>
    <dbReference type="NCBI Taxonomy" id="6326"/>
    <lineage>
        <taxon>Eukaryota</taxon>
        <taxon>Metazoa</taxon>
        <taxon>Ecdysozoa</taxon>
        <taxon>Nematoda</taxon>
        <taxon>Chromadorea</taxon>
        <taxon>Rhabditida</taxon>
        <taxon>Tylenchina</taxon>
        <taxon>Tylenchomorpha</taxon>
        <taxon>Aphelenchoidea</taxon>
        <taxon>Aphelenchoididae</taxon>
        <taxon>Bursaphelenchus</taxon>
    </lineage>
</organism>
<keyword evidence="4" id="KW-1185">Reference proteome</keyword>